<organism evidence="2 3">
    <name type="scientific">Thalassotalea euphylliae</name>
    <dbReference type="NCBI Taxonomy" id="1655234"/>
    <lineage>
        <taxon>Bacteria</taxon>
        <taxon>Pseudomonadati</taxon>
        <taxon>Pseudomonadota</taxon>
        <taxon>Gammaproteobacteria</taxon>
        <taxon>Alteromonadales</taxon>
        <taxon>Colwelliaceae</taxon>
        <taxon>Thalassotalea</taxon>
    </lineage>
</organism>
<feature type="domain" description="Peptidase S8/S53" evidence="1">
    <location>
        <begin position="294"/>
        <end position="538"/>
    </location>
</feature>
<protein>
    <submittedName>
        <fullName evidence="2">Peptidase S8</fullName>
    </submittedName>
</protein>
<dbReference type="CDD" id="cd04847">
    <property type="entry name" value="Peptidases_S8_Subtilisin_like_2"/>
    <property type="match status" value="1"/>
</dbReference>
<dbReference type="EMBL" id="QUOT01000001">
    <property type="protein sequence ID" value="REL31290.1"/>
    <property type="molecule type" value="Genomic_DNA"/>
</dbReference>
<name>A0A3E0U3I7_9GAMM</name>
<evidence type="ECO:0000313" key="3">
    <source>
        <dbReference type="Proteomes" id="UP000256899"/>
    </source>
</evidence>
<evidence type="ECO:0000313" key="2">
    <source>
        <dbReference type="EMBL" id="REL31290.1"/>
    </source>
</evidence>
<accession>A0A3E0U3I7</accession>
<comment type="caution">
    <text evidence="2">The sequence shown here is derived from an EMBL/GenBank/DDBJ whole genome shotgun (WGS) entry which is preliminary data.</text>
</comment>
<dbReference type="InterPro" id="IPR036852">
    <property type="entry name" value="Peptidase_S8/S53_dom_sf"/>
</dbReference>
<sequence length="724" mass="79476">MAKNFLLGYGEEFSSKIDRPEGGRGKEPVYTYEENKEHLIKQLSVLKGKIELVPDGAKSLGKVVSKLILHPAYLAKSYYPESLLKRFSLTDIGSKPVDVSPRRMLSKDKGEVTSSCIFVAGTEASLIQLQHALETDDLNATQKKDVVKIENIQLLEGIEKVKSTAEGAIKYEAVLHTPIDDRALVINQFKSYAQSCGSVISSSNIINAGGLSFLSITCDEDTIEKVSEFTLLRAIRVMPQLGIHKPVVTRELVSDQVVNLPTEAAIDTNIKVAIFDGGIGTDSIDKWCKEHTFSSSSTASEYLHHGSEVTSLVLFGNVQEGQKELPRPYANVQHYRVIDPSLDPSDIDSLDVLARIIDVLEREKFDFINLSLGPRLPIEDDEVHSWTSAIEPFLSDGNTLLTVAVGNDGNQSSPQKSRVQVPSDLVNALAVGASNNDEDDFWGPADYSCIGPGRSPGVVKPDVVAFGGSSHDMVRIYSPLTKLLTHNAGTSFASPLVLRAAIGTKVMLPDDQPTLLAKALLIHNTNRNGYHWHHVGWGKTPSDIDKILYTEDNEATIIYKDVVPQSGCKRLLIPMPDIALKGQITLKATFCYATQTLPEHPIHYTNSGLVVKFKPKGADSAAEGFFTNKKMYGDEIELRANAHKWENTIHNETIRKPSDLSDPCFEIDHQEREGGNRTTGAPPLPFILVVSIKASGSSDLYNAIVQKHQVLQPLRTKVEIPILT</sequence>
<dbReference type="Proteomes" id="UP000256899">
    <property type="component" value="Unassembled WGS sequence"/>
</dbReference>
<dbReference type="RefSeq" id="WP_116016006.1">
    <property type="nucleotide sequence ID" value="NZ_QUOT01000001.1"/>
</dbReference>
<reference evidence="3" key="1">
    <citation type="submission" date="2018-08" db="EMBL/GenBank/DDBJ databases">
        <title>Thalassotalea euphylliae genome.</title>
        <authorList>
            <person name="Summers S."/>
            <person name="Rice S.A."/>
            <person name="Freckelton M.L."/>
            <person name="Nedved B.T."/>
            <person name="Hadfield M.G."/>
        </authorList>
    </citation>
    <scope>NUCLEOTIDE SEQUENCE [LARGE SCALE GENOMIC DNA]</scope>
    <source>
        <strain evidence="3">H3</strain>
    </source>
</reference>
<dbReference type="AlphaFoldDB" id="A0A3E0U3I7"/>
<dbReference type="Gene3D" id="3.40.50.200">
    <property type="entry name" value="Peptidase S8/S53 domain"/>
    <property type="match status" value="1"/>
</dbReference>
<proteinExistence type="predicted"/>
<dbReference type="GO" id="GO:0004252">
    <property type="term" value="F:serine-type endopeptidase activity"/>
    <property type="evidence" value="ECO:0007669"/>
    <property type="project" value="InterPro"/>
</dbReference>
<gene>
    <name evidence="2" type="ORF">DXX94_11530</name>
</gene>
<keyword evidence="3" id="KW-1185">Reference proteome</keyword>
<dbReference type="SUPFAM" id="SSF52743">
    <property type="entry name" value="Subtilisin-like"/>
    <property type="match status" value="1"/>
</dbReference>
<evidence type="ECO:0000259" key="1">
    <source>
        <dbReference type="Pfam" id="PF00082"/>
    </source>
</evidence>
<dbReference type="GO" id="GO:0006508">
    <property type="term" value="P:proteolysis"/>
    <property type="evidence" value="ECO:0007669"/>
    <property type="project" value="InterPro"/>
</dbReference>
<dbReference type="Pfam" id="PF00082">
    <property type="entry name" value="Peptidase_S8"/>
    <property type="match status" value="1"/>
</dbReference>
<dbReference type="InterPro" id="IPR034074">
    <property type="entry name" value="Y4bN_pept_dom"/>
</dbReference>
<dbReference type="InterPro" id="IPR000209">
    <property type="entry name" value="Peptidase_S8/S53_dom"/>
</dbReference>